<name>A0A0D2K8P6_9EURO</name>
<dbReference type="AlphaFoldDB" id="A0A0D2K8P6"/>
<protein>
    <submittedName>
        <fullName evidence="2">Uncharacterized protein</fullName>
    </submittedName>
</protein>
<accession>A0A0D2K8P6</accession>
<evidence type="ECO:0000313" key="3">
    <source>
        <dbReference type="Proteomes" id="UP000053411"/>
    </source>
</evidence>
<gene>
    <name evidence="2" type="ORF">Z520_11580</name>
</gene>
<sequence length="426" mass="47955">MSTVRYFDSVPHIVRYGRHDDKKGTSWTLFYRHGVCFRISVSLEDVSGTIFSETWLALIKKTDMHDWVKRWESLCDCVITPCLPLLDTLAPSSHQWVTLDDYLHTPTYDLKLVRDEKETADVVPKITEGPVDRPSYEHNLMKFSEISLLPEDIPQYPAEDLVVLGKEKNWRRPPHKVRAPSGEVFFFRPCNKPARHVPTGEITNKSLDIINAYSRLHSRSTEISSLGAAEGVNIPRLQGIVVSHAYTEPEPEPEPEESAAPPPSDEGQAKLETNEPLCAGILLNYVSRAKTLAEWMKVFTTSDLSKYKEKWKGQIAAAIRHLHDHRITVGGRSGPNAWYLINQHSVRIANVGGDDKSERVPADIEGADKDDKGPGAGDLEGADAWLTFEGGCTVHPLMEQEGEAEEEKFKEQKAMDWAALEKVFQF</sequence>
<dbReference type="OrthoDB" id="4224127at2759"/>
<keyword evidence="3" id="KW-1185">Reference proteome</keyword>
<dbReference type="VEuPathDB" id="FungiDB:Z520_11580"/>
<dbReference type="Proteomes" id="UP000053411">
    <property type="component" value="Unassembled WGS sequence"/>
</dbReference>
<dbReference type="EMBL" id="KN848101">
    <property type="protein sequence ID" value="KIX92728.1"/>
    <property type="molecule type" value="Genomic_DNA"/>
</dbReference>
<dbReference type="GeneID" id="27717326"/>
<feature type="region of interest" description="Disordered" evidence="1">
    <location>
        <begin position="247"/>
        <end position="270"/>
    </location>
</feature>
<proteinExistence type="predicted"/>
<evidence type="ECO:0000313" key="2">
    <source>
        <dbReference type="EMBL" id="KIX92728.1"/>
    </source>
</evidence>
<organism evidence="2 3">
    <name type="scientific">Fonsecaea multimorphosa CBS 102226</name>
    <dbReference type="NCBI Taxonomy" id="1442371"/>
    <lineage>
        <taxon>Eukaryota</taxon>
        <taxon>Fungi</taxon>
        <taxon>Dikarya</taxon>
        <taxon>Ascomycota</taxon>
        <taxon>Pezizomycotina</taxon>
        <taxon>Eurotiomycetes</taxon>
        <taxon>Chaetothyriomycetidae</taxon>
        <taxon>Chaetothyriales</taxon>
        <taxon>Herpotrichiellaceae</taxon>
        <taxon>Fonsecaea</taxon>
    </lineage>
</organism>
<evidence type="ECO:0000256" key="1">
    <source>
        <dbReference type="SAM" id="MobiDB-lite"/>
    </source>
</evidence>
<feature type="compositionally biased region" description="Basic and acidic residues" evidence="1">
    <location>
        <begin position="353"/>
        <end position="373"/>
    </location>
</feature>
<dbReference type="RefSeq" id="XP_016626851.1">
    <property type="nucleotide sequence ID" value="XM_016782068.1"/>
</dbReference>
<reference evidence="2 3" key="1">
    <citation type="submission" date="2015-01" db="EMBL/GenBank/DDBJ databases">
        <title>The Genome Sequence of Fonsecaea multimorphosa CBS 102226.</title>
        <authorList>
            <consortium name="The Broad Institute Genomics Platform"/>
            <person name="Cuomo C."/>
            <person name="de Hoog S."/>
            <person name="Gorbushina A."/>
            <person name="Stielow B."/>
            <person name="Teixiera M."/>
            <person name="Abouelleil A."/>
            <person name="Chapman S.B."/>
            <person name="Priest M."/>
            <person name="Young S.K."/>
            <person name="Wortman J."/>
            <person name="Nusbaum C."/>
            <person name="Birren B."/>
        </authorList>
    </citation>
    <scope>NUCLEOTIDE SEQUENCE [LARGE SCALE GENOMIC DNA]</scope>
    <source>
        <strain evidence="2 3">CBS 102226</strain>
    </source>
</reference>
<feature type="region of interest" description="Disordered" evidence="1">
    <location>
        <begin position="353"/>
        <end position="380"/>
    </location>
</feature>